<feature type="compositionally biased region" description="Basic and acidic residues" evidence="4">
    <location>
        <begin position="365"/>
        <end position="374"/>
    </location>
</feature>
<evidence type="ECO:0000256" key="2">
    <source>
        <dbReference type="ARBA" id="ARBA00022525"/>
    </source>
</evidence>
<dbReference type="PROSITE" id="PS00282">
    <property type="entry name" value="KAZAL_1"/>
    <property type="match status" value="1"/>
</dbReference>
<dbReference type="AlphaFoldDB" id="K1QLG9"/>
<feature type="region of interest" description="Disordered" evidence="4">
    <location>
        <begin position="586"/>
        <end position="806"/>
    </location>
</feature>
<feature type="compositionally biased region" description="Low complexity" evidence="4">
    <location>
        <begin position="385"/>
        <end position="411"/>
    </location>
</feature>
<evidence type="ECO:0000256" key="4">
    <source>
        <dbReference type="SAM" id="MobiDB-lite"/>
    </source>
</evidence>
<reference evidence="6" key="1">
    <citation type="journal article" date="2012" name="Nature">
        <title>The oyster genome reveals stress adaptation and complexity of shell formation.</title>
        <authorList>
            <person name="Zhang G."/>
            <person name="Fang X."/>
            <person name="Guo X."/>
            <person name="Li L."/>
            <person name="Luo R."/>
            <person name="Xu F."/>
            <person name="Yang P."/>
            <person name="Zhang L."/>
            <person name="Wang X."/>
            <person name="Qi H."/>
            <person name="Xiong Z."/>
            <person name="Que H."/>
            <person name="Xie Y."/>
            <person name="Holland P.W."/>
            <person name="Paps J."/>
            <person name="Zhu Y."/>
            <person name="Wu F."/>
            <person name="Chen Y."/>
            <person name="Wang J."/>
            <person name="Peng C."/>
            <person name="Meng J."/>
            <person name="Yang L."/>
            <person name="Liu J."/>
            <person name="Wen B."/>
            <person name="Zhang N."/>
            <person name="Huang Z."/>
            <person name="Zhu Q."/>
            <person name="Feng Y."/>
            <person name="Mount A."/>
            <person name="Hedgecock D."/>
            <person name="Xu Z."/>
            <person name="Liu Y."/>
            <person name="Domazet-Loso T."/>
            <person name="Du Y."/>
            <person name="Sun X."/>
            <person name="Zhang S."/>
            <person name="Liu B."/>
            <person name="Cheng P."/>
            <person name="Jiang X."/>
            <person name="Li J."/>
            <person name="Fan D."/>
            <person name="Wang W."/>
            <person name="Fu W."/>
            <person name="Wang T."/>
            <person name="Wang B."/>
            <person name="Zhang J."/>
            <person name="Peng Z."/>
            <person name="Li Y."/>
            <person name="Li N."/>
            <person name="Wang J."/>
            <person name="Chen M."/>
            <person name="He Y."/>
            <person name="Tan F."/>
            <person name="Song X."/>
            <person name="Zheng Q."/>
            <person name="Huang R."/>
            <person name="Yang H."/>
            <person name="Du X."/>
            <person name="Chen L."/>
            <person name="Yang M."/>
            <person name="Gaffney P.M."/>
            <person name="Wang S."/>
            <person name="Luo L."/>
            <person name="She Z."/>
            <person name="Ming Y."/>
            <person name="Huang W."/>
            <person name="Zhang S."/>
            <person name="Huang B."/>
            <person name="Zhang Y."/>
            <person name="Qu T."/>
            <person name="Ni P."/>
            <person name="Miao G."/>
            <person name="Wang J."/>
            <person name="Wang Q."/>
            <person name="Steinberg C.E."/>
            <person name="Wang H."/>
            <person name="Li N."/>
            <person name="Qian L."/>
            <person name="Zhang G."/>
            <person name="Li Y."/>
            <person name="Yang H."/>
            <person name="Liu X."/>
            <person name="Wang J."/>
            <person name="Yin Y."/>
            <person name="Wang J."/>
        </authorList>
    </citation>
    <scope>NUCLEOTIDE SEQUENCE [LARGE SCALE GENOMIC DNA]</scope>
    <source>
        <strain evidence="6">05x7-T-G4-1.051#20</strain>
    </source>
</reference>
<evidence type="ECO:0000259" key="5">
    <source>
        <dbReference type="PROSITE" id="PS51465"/>
    </source>
</evidence>
<comment type="subcellular location">
    <subcellularLocation>
        <location evidence="1">Secreted</location>
    </subcellularLocation>
</comment>
<evidence type="ECO:0000256" key="3">
    <source>
        <dbReference type="ARBA" id="ARBA00023157"/>
    </source>
</evidence>
<dbReference type="InterPro" id="IPR036058">
    <property type="entry name" value="Kazal_dom_sf"/>
</dbReference>
<feature type="compositionally biased region" description="Polar residues" evidence="4">
    <location>
        <begin position="609"/>
        <end position="621"/>
    </location>
</feature>
<dbReference type="HOGENOM" id="CLU_285792_0_0_1"/>
<dbReference type="PANTHER" id="PTHR47499:SF2">
    <property type="entry name" value="SERINE PROTEASE INHIBITOR KAZAL-TYPE 9"/>
    <property type="match status" value="1"/>
</dbReference>
<feature type="compositionally biased region" description="Low complexity" evidence="4">
    <location>
        <begin position="291"/>
        <end position="318"/>
    </location>
</feature>
<dbReference type="CDD" id="cd00104">
    <property type="entry name" value="KAZAL_FS"/>
    <property type="match status" value="2"/>
</dbReference>
<feature type="compositionally biased region" description="Low complexity" evidence="4">
    <location>
        <begin position="243"/>
        <end position="265"/>
    </location>
</feature>
<dbReference type="EMBL" id="JH823219">
    <property type="protein sequence ID" value="EKC34738.1"/>
    <property type="molecule type" value="Genomic_DNA"/>
</dbReference>
<feature type="compositionally biased region" description="Pro residues" evidence="4">
    <location>
        <begin position="177"/>
        <end position="186"/>
    </location>
</feature>
<keyword evidence="3" id="KW-1015">Disulfide bond</keyword>
<feature type="compositionally biased region" description="Basic residues" evidence="4">
    <location>
        <begin position="770"/>
        <end position="779"/>
    </location>
</feature>
<feature type="domain" description="Kazal-like" evidence="5">
    <location>
        <begin position="971"/>
        <end position="1015"/>
    </location>
</feature>
<feature type="region of interest" description="Disordered" evidence="4">
    <location>
        <begin position="146"/>
        <end position="434"/>
    </location>
</feature>
<feature type="compositionally biased region" description="Low complexity" evidence="4">
    <location>
        <begin position="586"/>
        <end position="602"/>
    </location>
</feature>
<feature type="domain" description="Kazal-like" evidence="5">
    <location>
        <begin position="901"/>
        <end position="946"/>
    </location>
</feature>
<organism evidence="6">
    <name type="scientific">Magallana gigas</name>
    <name type="common">Pacific oyster</name>
    <name type="synonym">Crassostrea gigas</name>
    <dbReference type="NCBI Taxonomy" id="29159"/>
    <lineage>
        <taxon>Eukaryota</taxon>
        <taxon>Metazoa</taxon>
        <taxon>Spiralia</taxon>
        <taxon>Lophotrochozoa</taxon>
        <taxon>Mollusca</taxon>
        <taxon>Bivalvia</taxon>
        <taxon>Autobranchia</taxon>
        <taxon>Pteriomorphia</taxon>
        <taxon>Ostreida</taxon>
        <taxon>Ostreoidea</taxon>
        <taxon>Ostreidae</taxon>
        <taxon>Magallana</taxon>
    </lineage>
</organism>
<evidence type="ECO:0000256" key="1">
    <source>
        <dbReference type="ARBA" id="ARBA00004613"/>
    </source>
</evidence>
<feature type="compositionally biased region" description="Polar residues" evidence="4">
    <location>
        <begin position="632"/>
        <end position="646"/>
    </location>
</feature>
<evidence type="ECO:0000313" key="6">
    <source>
        <dbReference type="EMBL" id="EKC34738.1"/>
    </source>
</evidence>
<proteinExistence type="predicted"/>
<dbReference type="PROSITE" id="PS51465">
    <property type="entry name" value="KAZAL_2"/>
    <property type="match status" value="3"/>
</dbReference>
<accession>K1QLG9</accession>
<gene>
    <name evidence="6" type="ORF">CGI_10021720</name>
</gene>
<feature type="domain" description="Kazal-like" evidence="5">
    <location>
        <begin position="1035"/>
        <end position="1083"/>
    </location>
</feature>
<name>K1QLG9_MAGGI</name>
<dbReference type="InParanoid" id="K1QLG9"/>
<feature type="compositionally biased region" description="Polar residues" evidence="4">
    <location>
        <begin position="667"/>
        <end position="687"/>
    </location>
</feature>
<dbReference type="InterPro" id="IPR050159">
    <property type="entry name" value="Kazal-type_SerProtInhib"/>
</dbReference>
<feature type="region of interest" description="Disordered" evidence="4">
    <location>
        <begin position="62"/>
        <end position="103"/>
    </location>
</feature>
<sequence>MTCWIGIKQAFLQPRRFEPSTLPPNPILAVLSMWLGDATELSSLVIKPFRLADHSRIGVQALPGSAPENGPKSPNRITDGNKKINVGTKLDEKNPPKTGSFAAKTPAGIWSFSNGKALPSPSRNVSPNVVQSRLAKLMKSIGLITKDQSSKSSSKSGLTKLSTSTKAKTLDEERPPKGPPRGPPMPVSMRSSNTKQGGGSKISIASSYDEQMPGRGPGVKVTSYKMVSVASGPDEKNGAKRTSSSFSSMSSSSMSSNGVSFGKSSITKFSGPDEKDGRKSGPKSIANSNVSRTGSSFSSMTQSSSSMSSNAVSSGKSSITKFSGPDEKDGRKSAAKSLANSNVSNLKSATVQGSPLTQAIPRRFSGPDEKDGKKTVVKTNQGLPKSSKTSYKANTASTSSSSSRSIVTTFSGPDEKDGKKTKQALASKMSGNSGQISSAFQNLRTKLEQFKAQLSKKKSANSYQNLKSKSSDNDKKPVVVLQRQQTLTKKVIVPQGSPLIGKNVPKISNMQMRQMLQNINGINSGKRISSSSSSVPGTVQSSKSGGTMLPIQKSNIKYKGPDTSKMTPQQRKSFLKALGLIKSRSSISSSSSLTSNQGVQSSGTRGKFSLTSNTVSQTSAKTVKPAEKDSPDSITPTSNNAPQTSAKIAKPAEKDSADSKNLRLMKNKSSMSSLTSNAIPKSSSKTVKTFEKDSPDSKTLGLIRSKSSMSSSTSFGYTSGGKSTGYSSSFKGKSAVPKTSAKTVKPAEKDTPETPETSPKSTSSKSGALKSKKASKPIRPHYSVQYSQLDTEGNPKGLDSGPGNDVNRIYLTKGLDSGPGNDVAQKLATSGSEKSSSACRQGTFCGSDGITYSNECDILSPVYKDCDGDCPCVTSGSSSSGNEAFSSYIPTEFPLVNGAPPTVRDECPMCPLVYVPVCGVNGMTYYSDCERDCRGSVLKECDGECPCPVIPTSEAAMFTGLITPTEQYPSATEAPFCSCPGNVYSPVCGVDGQVYDNPCLLACEGVVQACEGVCPCNQAAPSNNNDMFVPAFMLAYSQSGCSKCLTLDYEPVCGSDGSTYRNECYAKCNGVDKQCSSSCPCNS</sequence>
<dbReference type="SUPFAM" id="SSF100895">
    <property type="entry name" value="Kazal-type serine protease inhibitors"/>
    <property type="match status" value="3"/>
</dbReference>
<feature type="compositionally biased region" description="Polar residues" evidence="4">
    <location>
        <begin position="338"/>
        <end position="357"/>
    </location>
</feature>
<dbReference type="GO" id="GO:0005576">
    <property type="term" value="C:extracellular region"/>
    <property type="evidence" value="ECO:0007669"/>
    <property type="project" value="UniProtKB-SubCell"/>
</dbReference>
<dbReference type="SMART" id="SM00280">
    <property type="entry name" value="KAZAL"/>
    <property type="match status" value="4"/>
</dbReference>
<dbReference type="Pfam" id="PF00050">
    <property type="entry name" value="Kazal_1"/>
    <property type="match status" value="1"/>
</dbReference>
<dbReference type="InterPro" id="IPR002350">
    <property type="entry name" value="Kazal_dom"/>
</dbReference>
<protein>
    <submittedName>
        <fullName evidence="6">Serine protease inhibitor dipetalogastin</fullName>
    </submittedName>
</protein>
<feature type="compositionally biased region" description="Low complexity" evidence="4">
    <location>
        <begin position="150"/>
        <end position="167"/>
    </location>
</feature>
<feature type="compositionally biased region" description="Basic and acidic residues" evidence="4">
    <location>
        <begin position="650"/>
        <end position="661"/>
    </location>
</feature>
<dbReference type="PANTHER" id="PTHR47499">
    <property type="entry name" value="SERINE PROTEASE INHIBITOR KAZAL-TYPE 7 SPINK7"/>
    <property type="match status" value="1"/>
</dbReference>
<feature type="compositionally biased region" description="Low complexity" evidence="4">
    <location>
        <begin position="754"/>
        <end position="769"/>
    </location>
</feature>
<dbReference type="Pfam" id="PF07648">
    <property type="entry name" value="Kazal_2"/>
    <property type="match status" value="3"/>
</dbReference>
<feature type="region of interest" description="Disordered" evidence="4">
    <location>
        <begin position="452"/>
        <end position="475"/>
    </location>
</feature>
<feature type="compositionally biased region" description="Low complexity" evidence="4">
    <location>
        <begin position="724"/>
        <end position="734"/>
    </location>
</feature>
<feature type="compositionally biased region" description="Low complexity" evidence="4">
    <location>
        <begin position="523"/>
        <end position="544"/>
    </location>
</feature>
<dbReference type="Gene3D" id="3.30.60.30">
    <property type="match status" value="3"/>
</dbReference>
<feature type="region of interest" description="Disordered" evidence="4">
    <location>
        <begin position="523"/>
        <end position="568"/>
    </location>
</feature>
<feature type="compositionally biased region" description="Low complexity" evidence="4">
    <location>
        <begin position="705"/>
        <end position="717"/>
    </location>
</feature>
<keyword evidence="2" id="KW-0964">Secreted</keyword>